<organism evidence="2 3">
    <name type="scientific">Mycolicibacterium komossense</name>
    <dbReference type="NCBI Taxonomy" id="1779"/>
    <lineage>
        <taxon>Bacteria</taxon>
        <taxon>Bacillati</taxon>
        <taxon>Actinomycetota</taxon>
        <taxon>Actinomycetes</taxon>
        <taxon>Mycobacteriales</taxon>
        <taxon>Mycobacteriaceae</taxon>
        <taxon>Mycolicibacterium</taxon>
    </lineage>
</organism>
<dbReference type="PROSITE" id="PS50801">
    <property type="entry name" value="STAS"/>
    <property type="match status" value="1"/>
</dbReference>
<accession>A0ABT3CFW8</accession>
<dbReference type="Proteomes" id="UP001526201">
    <property type="component" value="Unassembled WGS sequence"/>
</dbReference>
<name>A0ABT3CFW8_9MYCO</name>
<evidence type="ECO:0000259" key="1">
    <source>
        <dbReference type="PROSITE" id="PS50801"/>
    </source>
</evidence>
<sequence>MTVQRRCTDTHLLLHVVGTVDVLTLPVLDRHIAKALWSDPPPILMIDLTCVDFLSSAGMQILLEAHDLTPAGTRLAIIATPRLARIFDALSITDIIEVYPTILDALTRG</sequence>
<keyword evidence="3" id="KW-1185">Reference proteome</keyword>
<dbReference type="RefSeq" id="WP_264069514.1">
    <property type="nucleotide sequence ID" value="NZ_JACKTY010000033.1"/>
</dbReference>
<dbReference type="PANTHER" id="PTHR33495:SF2">
    <property type="entry name" value="ANTI-SIGMA FACTOR ANTAGONIST TM_1081-RELATED"/>
    <property type="match status" value="1"/>
</dbReference>
<protein>
    <submittedName>
        <fullName evidence="2">STAS domain-containing protein</fullName>
    </submittedName>
</protein>
<dbReference type="SUPFAM" id="SSF52091">
    <property type="entry name" value="SpoIIaa-like"/>
    <property type="match status" value="1"/>
</dbReference>
<evidence type="ECO:0000313" key="3">
    <source>
        <dbReference type="Proteomes" id="UP001526201"/>
    </source>
</evidence>
<feature type="domain" description="STAS" evidence="1">
    <location>
        <begin position="1"/>
        <end position="109"/>
    </location>
</feature>
<dbReference type="CDD" id="cd07043">
    <property type="entry name" value="STAS_anti-anti-sigma_factors"/>
    <property type="match status" value="1"/>
</dbReference>
<dbReference type="PANTHER" id="PTHR33495">
    <property type="entry name" value="ANTI-SIGMA FACTOR ANTAGONIST TM_1081-RELATED-RELATED"/>
    <property type="match status" value="1"/>
</dbReference>
<comment type="caution">
    <text evidence="2">The sequence shown here is derived from an EMBL/GenBank/DDBJ whole genome shotgun (WGS) entry which is preliminary data.</text>
</comment>
<dbReference type="EMBL" id="JACKTY010000033">
    <property type="protein sequence ID" value="MCV7228381.1"/>
    <property type="molecule type" value="Genomic_DNA"/>
</dbReference>
<dbReference type="Gene3D" id="3.30.750.24">
    <property type="entry name" value="STAS domain"/>
    <property type="match status" value="1"/>
</dbReference>
<dbReference type="Pfam" id="PF01740">
    <property type="entry name" value="STAS"/>
    <property type="match status" value="1"/>
</dbReference>
<dbReference type="InterPro" id="IPR036513">
    <property type="entry name" value="STAS_dom_sf"/>
</dbReference>
<reference evidence="2 3" key="1">
    <citation type="journal article" date="2022" name="BMC Genomics">
        <title>Comparative genome analysis of mycobacteria focusing on tRNA and non-coding RNA.</title>
        <authorList>
            <person name="Behra P.R.K."/>
            <person name="Pettersson B.M.F."/>
            <person name="Ramesh M."/>
            <person name="Das S."/>
            <person name="Dasgupta S."/>
            <person name="Kirsebom L.A."/>
        </authorList>
    </citation>
    <scope>NUCLEOTIDE SEQUENCE [LARGE SCALE GENOMIC DNA]</scope>
    <source>
        <strain evidence="2 3">DSM 44078</strain>
    </source>
</reference>
<evidence type="ECO:0000313" key="2">
    <source>
        <dbReference type="EMBL" id="MCV7228381.1"/>
    </source>
</evidence>
<dbReference type="InterPro" id="IPR002645">
    <property type="entry name" value="STAS_dom"/>
</dbReference>
<proteinExistence type="predicted"/>
<gene>
    <name evidence="2" type="ORF">H7J73_20415</name>
</gene>